<dbReference type="GO" id="GO:0016757">
    <property type="term" value="F:glycosyltransferase activity"/>
    <property type="evidence" value="ECO:0007669"/>
    <property type="project" value="UniProtKB-KW"/>
</dbReference>
<reference evidence="10 11" key="1">
    <citation type="submission" date="2017-09" db="EMBL/GenBank/DDBJ databases">
        <title>Sphingomonas ginsenosidimutans KACC 14949, whole genome shotgun sequence.</title>
        <authorList>
            <person name="Feng G."/>
            <person name="Zhu H."/>
        </authorList>
    </citation>
    <scope>NUCLEOTIDE SEQUENCE [LARGE SCALE GENOMIC DNA]</scope>
    <source>
        <strain evidence="10 11">KACC 14949</strain>
    </source>
</reference>
<dbReference type="AlphaFoldDB" id="A0A2A4HYQ3"/>
<keyword evidence="11" id="KW-1185">Reference proteome</keyword>
<evidence type="ECO:0000256" key="7">
    <source>
        <dbReference type="ARBA" id="ARBA00032976"/>
    </source>
</evidence>
<dbReference type="PANTHER" id="PTHR43630">
    <property type="entry name" value="POLY-BETA-1,6-N-ACETYL-D-GLUCOSAMINE SYNTHASE"/>
    <property type="match status" value="1"/>
</dbReference>
<dbReference type="InterPro" id="IPR002509">
    <property type="entry name" value="NODB_dom"/>
</dbReference>
<dbReference type="SUPFAM" id="SSF88713">
    <property type="entry name" value="Glycoside hydrolase/deacetylase"/>
    <property type="match status" value="1"/>
</dbReference>
<keyword evidence="6" id="KW-0808">Transferase</keyword>
<evidence type="ECO:0000256" key="6">
    <source>
        <dbReference type="ARBA" id="ARBA00022679"/>
    </source>
</evidence>
<dbReference type="Gene3D" id="3.90.550.10">
    <property type="entry name" value="Spore Coat Polysaccharide Biosynthesis Protein SpsA, Chain A"/>
    <property type="match status" value="1"/>
</dbReference>
<proteinExistence type="inferred from homology"/>
<evidence type="ECO:0000256" key="5">
    <source>
        <dbReference type="ARBA" id="ARBA00022676"/>
    </source>
</evidence>
<dbReference type="Proteomes" id="UP000218784">
    <property type="component" value="Unassembled WGS sequence"/>
</dbReference>
<feature type="transmembrane region" description="Helical" evidence="8">
    <location>
        <begin position="1022"/>
        <end position="1041"/>
    </location>
</feature>
<dbReference type="Pfam" id="PF01522">
    <property type="entry name" value="Polysacc_deac_1"/>
    <property type="match status" value="1"/>
</dbReference>
<keyword evidence="8" id="KW-0812">Transmembrane</keyword>
<keyword evidence="5" id="KW-0328">Glycosyltransferase</keyword>
<dbReference type="PROSITE" id="PS51677">
    <property type="entry name" value="NODB"/>
    <property type="match status" value="1"/>
</dbReference>
<evidence type="ECO:0000256" key="2">
    <source>
        <dbReference type="ARBA" id="ARBA00006739"/>
    </source>
</evidence>
<comment type="function">
    <text evidence="1">Is involved in generating a small heat-stable compound (Nod), an acylated oligomer of N-acetylglucosamine, that stimulates mitosis in various plant protoplasts.</text>
</comment>
<dbReference type="EMBL" id="NWVD01000003">
    <property type="protein sequence ID" value="PCG09123.1"/>
    <property type="molecule type" value="Genomic_DNA"/>
</dbReference>
<evidence type="ECO:0000256" key="4">
    <source>
        <dbReference type="ARBA" id="ARBA00020071"/>
    </source>
</evidence>
<dbReference type="SUPFAM" id="SSF53448">
    <property type="entry name" value="Nucleotide-diphospho-sugar transferases"/>
    <property type="match status" value="1"/>
</dbReference>
<dbReference type="Pfam" id="PF00704">
    <property type="entry name" value="Glyco_hydro_18"/>
    <property type="match status" value="1"/>
</dbReference>
<dbReference type="InterPro" id="IPR011583">
    <property type="entry name" value="Chitinase_II/V-like_cat"/>
</dbReference>
<dbReference type="InterPro" id="IPR001223">
    <property type="entry name" value="Glyco_hydro18_cat"/>
</dbReference>
<organism evidence="10 11">
    <name type="scientific">Sphingomonas ginsenosidimutans</name>
    <dbReference type="NCBI Taxonomy" id="862134"/>
    <lineage>
        <taxon>Bacteria</taxon>
        <taxon>Pseudomonadati</taxon>
        <taxon>Pseudomonadota</taxon>
        <taxon>Alphaproteobacteria</taxon>
        <taxon>Sphingomonadales</taxon>
        <taxon>Sphingomonadaceae</taxon>
        <taxon>Sphingomonas</taxon>
    </lineage>
</organism>
<evidence type="ECO:0000256" key="3">
    <source>
        <dbReference type="ARBA" id="ARBA00010973"/>
    </source>
</evidence>
<gene>
    <name evidence="10" type="ORF">COA17_09540</name>
</gene>
<feature type="transmembrane region" description="Helical" evidence="8">
    <location>
        <begin position="979"/>
        <end position="1002"/>
    </location>
</feature>
<dbReference type="CDD" id="cd10962">
    <property type="entry name" value="CE4_GT2-like"/>
    <property type="match status" value="1"/>
</dbReference>
<feature type="domain" description="NodB homology" evidence="9">
    <location>
        <begin position="455"/>
        <end position="648"/>
    </location>
</feature>
<dbReference type="GO" id="GO:0016810">
    <property type="term" value="F:hydrolase activity, acting on carbon-nitrogen (but not peptide) bonds"/>
    <property type="evidence" value="ECO:0007669"/>
    <property type="project" value="InterPro"/>
</dbReference>
<comment type="caution">
    <text evidence="10">The sequence shown here is derived from an EMBL/GenBank/DDBJ whole genome shotgun (WGS) entry which is preliminary data.</text>
</comment>
<dbReference type="SMART" id="SM00636">
    <property type="entry name" value="Glyco_18"/>
    <property type="match status" value="1"/>
</dbReference>
<dbReference type="CDD" id="cd06423">
    <property type="entry name" value="CESA_like"/>
    <property type="match status" value="1"/>
</dbReference>
<dbReference type="GO" id="GO:0008061">
    <property type="term" value="F:chitin binding"/>
    <property type="evidence" value="ECO:0007669"/>
    <property type="project" value="InterPro"/>
</dbReference>
<dbReference type="RefSeq" id="WP_096611979.1">
    <property type="nucleotide sequence ID" value="NZ_NWVD01000003.1"/>
</dbReference>
<comment type="similarity">
    <text evidence="3">Belongs to the polysaccharide deacetylase family.</text>
</comment>
<evidence type="ECO:0000256" key="1">
    <source>
        <dbReference type="ARBA" id="ARBA00003236"/>
    </source>
</evidence>
<evidence type="ECO:0000313" key="11">
    <source>
        <dbReference type="Proteomes" id="UP000218784"/>
    </source>
</evidence>
<name>A0A2A4HYQ3_9SPHN</name>
<comment type="similarity">
    <text evidence="2">Belongs to the glycosyltransferase 2 family.</text>
</comment>
<dbReference type="Gene3D" id="3.20.20.370">
    <property type="entry name" value="Glycoside hydrolase/deacetylase"/>
    <property type="match status" value="1"/>
</dbReference>
<dbReference type="Pfam" id="PF13641">
    <property type="entry name" value="Glyco_tranf_2_3"/>
    <property type="match status" value="1"/>
</dbReference>
<keyword evidence="8" id="KW-1133">Transmembrane helix</keyword>
<dbReference type="PANTHER" id="PTHR43630:SF1">
    <property type="entry name" value="POLY-BETA-1,6-N-ACETYL-D-GLUCOSAMINE SYNTHASE"/>
    <property type="match status" value="1"/>
</dbReference>
<evidence type="ECO:0000313" key="10">
    <source>
        <dbReference type="EMBL" id="PCG09123.1"/>
    </source>
</evidence>
<dbReference type="GO" id="GO:0005975">
    <property type="term" value="P:carbohydrate metabolic process"/>
    <property type="evidence" value="ECO:0007669"/>
    <property type="project" value="InterPro"/>
</dbReference>
<protein>
    <recommendedName>
        <fullName evidence="4">Chitooligosaccharide deacetylase</fullName>
    </recommendedName>
    <alternativeName>
        <fullName evidence="7">Nodulation protein B</fullName>
    </alternativeName>
</protein>
<dbReference type="InterPro" id="IPR029044">
    <property type="entry name" value="Nucleotide-diphossugar_trans"/>
</dbReference>
<accession>A0A2A4HYQ3</accession>
<sequence>MAAPIFFDPTGRRSRRSKRVLAALLAIVVLAAVLFATTLLSMSPRRDIALPLPQPRAAAARGAVKPHGLARWLPLRAAKDPHTPLSIGFYVPGDDTSIASLRRHVGSLDWVVPALISVSGPRHQVSVEEDAPFDRMIAAMPRPPKVLPMVQNFGASEWDGASAAALLRDPTQRNDFARKLALMVKQRRQGGVVMDFESLPEGAMRDYLAFLRTLKTALPAGTELAVTVPAEDEAWPLAAFGQVADRVIFMAYDQHWEGGTPGPIAAQDWFVTQVEAALRVIPRDKLVVALGSYAYDWHGDDTDALSIEEAWLAAHDSQAPITFDPGSGNPTFAYEEDGQHHAIWMMDAATSWNQLRALKKLGIDDVALWRLGSEDPGFWADLTAFRTGGTPDLRHIASLLNTDVSGTGEILRITATPTDGQRVLTADADGIVRDERYVTLPTPYVVQRTGGANPKLLALTFDDGPDATWTPRILDVLERAHVPGTFFVIGGNALQHPALLNRIIAGGGEIGNHSYTHPNMATLGPNETMLELNATQRLVQAYTEREMRLFRAPYFGDAEPTTADELGPALAAQQAGYTVVGLHVDPNDWQRPGADSIYQQVIDQVHAGTAENSANIILLHDGGGDRSETVAALPRIIATLRAEGYRFVPASGLIGVTPAQAMPPVPDHDLWAVRTDVAVFVALAAITATVSWLFYLAISLGIARAVMMAGLAWIQARRKRAEPPAYTPSVSVIIPAFNEERVIVASVTRVLASDYPALQVIVADDGSSDATSELVAAAFDGDPRVELLTLANGGKAAALNRALQQARGDVVIALDADTQFEPATIRRLARWFADPRIGAVAGDARVGNRVNLVTRWQAIEYITAQNLERRALAGFDAMTVVPGAVGAWRRAALDEVGGYPEDTLAEDQDMTIAIQRAGWRVTYDPAAVAWTEAPESFRALARQRFRWAFGTLQCLWKHRAVLWRRKPSGLALVGMPQAWLFQILFAAISPLIDLALILSIVGTSMRVAQHGWAQTAGDVGTMGLYWAAFTTIDVLCGWLAYRLDGKKLRYPAHLLVAQRLVYRQIMYGVVIRAISAAVRGRIVGWGKLERSGRVDGGPTPAGPAASH</sequence>
<evidence type="ECO:0000259" key="9">
    <source>
        <dbReference type="PROSITE" id="PS51677"/>
    </source>
</evidence>
<keyword evidence="8" id="KW-0472">Membrane</keyword>
<dbReference type="InterPro" id="IPR011330">
    <property type="entry name" value="Glyco_hydro/deAcase_b/a-brl"/>
</dbReference>
<evidence type="ECO:0000256" key="8">
    <source>
        <dbReference type="SAM" id="Phobius"/>
    </source>
</evidence>
<dbReference type="SUPFAM" id="SSF51445">
    <property type="entry name" value="(Trans)glycosidases"/>
    <property type="match status" value="1"/>
</dbReference>
<dbReference type="Gene3D" id="3.20.20.80">
    <property type="entry name" value="Glycosidases"/>
    <property type="match status" value="1"/>
</dbReference>
<dbReference type="Gene3D" id="3.10.50.10">
    <property type="match status" value="1"/>
</dbReference>
<dbReference type="InterPro" id="IPR029070">
    <property type="entry name" value="Chitinase_insertion_sf"/>
</dbReference>
<dbReference type="InterPro" id="IPR017853">
    <property type="entry name" value="GH"/>
</dbReference>